<dbReference type="Proteomes" id="UP001142393">
    <property type="component" value="Unassembled WGS sequence"/>
</dbReference>
<keyword evidence="3" id="KW-1185">Reference proteome</keyword>
<name>A0A9W8TZ50_9AGAR</name>
<comment type="caution">
    <text evidence="2">The sequence shown here is derived from an EMBL/GenBank/DDBJ whole genome shotgun (WGS) entry which is preliminary data.</text>
</comment>
<reference evidence="2 3" key="1">
    <citation type="journal article" date="2023" name="Proc. Natl. Acad. Sci. U.S.A.">
        <title>A global phylogenomic analysis of the shiitake genus Lentinula.</title>
        <authorList>
            <person name="Sierra-Patev S."/>
            <person name="Min B."/>
            <person name="Naranjo-Ortiz M."/>
            <person name="Looney B."/>
            <person name="Konkel Z."/>
            <person name="Slot J.C."/>
            <person name="Sakamoto Y."/>
            <person name="Steenwyk J.L."/>
            <person name="Rokas A."/>
            <person name="Carro J."/>
            <person name="Camarero S."/>
            <person name="Ferreira P."/>
            <person name="Molpeceres G."/>
            <person name="Ruiz-Duenas F.J."/>
            <person name="Serrano A."/>
            <person name="Henrissat B."/>
            <person name="Drula E."/>
            <person name="Hughes K.W."/>
            <person name="Mata J.L."/>
            <person name="Ishikawa N.K."/>
            <person name="Vargas-Isla R."/>
            <person name="Ushijima S."/>
            <person name="Smith C.A."/>
            <person name="Donoghue J."/>
            <person name="Ahrendt S."/>
            <person name="Andreopoulos W."/>
            <person name="He G."/>
            <person name="LaButti K."/>
            <person name="Lipzen A."/>
            <person name="Ng V."/>
            <person name="Riley R."/>
            <person name="Sandor L."/>
            <person name="Barry K."/>
            <person name="Martinez A.T."/>
            <person name="Xiao Y."/>
            <person name="Gibbons J.G."/>
            <person name="Terashima K."/>
            <person name="Grigoriev I.V."/>
            <person name="Hibbett D."/>
        </authorList>
    </citation>
    <scope>NUCLEOTIDE SEQUENCE [LARGE SCALE GENOMIC DNA]</scope>
    <source>
        <strain evidence="2 3">TFB7810</strain>
    </source>
</reference>
<dbReference type="AlphaFoldDB" id="A0A9W8TZ50"/>
<proteinExistence type="predicted"/>
<organism evidence="2 3">
    <name type="scientific">Lentinula detonsa</name>
    <dbReference type="NCBI Taxonomy" id="2804962"/>
    <lineage>
        <taxon>Eukaryota</taxon>
        <taxon>Fungi</taxon>
        <taxon>Dikarya</taxon>
        <taxon>Basidiomycota</taxon>
        <taxon>Agaricomycotina</taxon>
        <taxon>Agaricomycetes</taxon>
        <taxon>Agaricomycetidae</taxon>
        <taxon>Agaricales</taxon>
        <taxon>Marasmiineae</taxon>
        <taxon>Omphalotaceae</taxon>
        <taxon>Lentinula</taxon>
    </lineage>
</organism>
<accession>A0A9W8TZ50</accession>
<evidence type="ECO:0000313" key="2">
    <source>
        <dbReference type="EMBL" id="KAJ3745874.1"/>
    </source>
</evidence>
<evidence type="ECO:0000313" key="3">
    <source>
        <dbReference type="Proteomes" id="UP001142393"/>
    </source>
</evidence>
<feature type="region of interest" description="Disordered" evidence="1">
    <location>
        <begin position="179"/>
        <end position="208"/>
    </location>
</feature>
<feature type="region of interest" description="Disordered" evidence="1">
    <location>
        <begin position="113"/>
        <end position="153"/>
    </location>
</feature>
<sequence>MFSSIDEYLNASTESLISTQYLSLSGRDSAPASPMSSTFFDTDLLARSVSPVPSNYALYTRSRPTSTDSSILDFQSFVPIPPTQLQPAVANANLMEKVAEDLSRVAASPVSDKASLMSKQTTRSRAVRRSDTIEPVTEAEQGPLDAGAEGQMERKKARRFLPKFFRRALSTSGALNAQILDRNAAPSRPGPRPLAPSARANTSPAVLDPSITVAKGKEKAHSMFRFRHKADLSLSRKPTHTPPPLKLDNEFVQRRRQVRRSGSFAGFSGSAFTPRPSSPLIFQRDGLFSNGHNAPVSAMAEDEEDELDALTLEASALSAQIGRRWVYAEDEI</sequence>
<gene>
    <name evidence="2" type="ORF">DFH05DRAFT_1524150</name>
</gene>
<protein>
    <submittedName>
        <fullName evidence="2">Uncharacterized protein</fullName>
    </submittedName>
</protein>
<evidence type="ECO:0000256" key="1">
    <source>
        <dbReference type="SAM" id="MobiDB-lite"/>
    </source>
</evidence>
<dbReference type="EMBL" id="JANVFU010000005">
    <property type="protein sequence ID" value="KAJ3745874.1"/>
    <property type="molecule type" value="Genomic_DNA"/>
</dbReference>